<proteinExistence type="predicted"/>
<sequence>MPKICLNLLLVWLIPSILHPQNDFKGVVLDAQSREPIPYVNIGVIGKGIGTVSDEAGMFYLEWLPEKLGQGDMVQFSSLGYRPINIPVADLRSGNDHTPKYFMTPQVEELNEVVVTNAGMFESEELVGYESGDRRNYGYWKDNIALGGELATKIKMRKGLRRLDQFTFEVLGNISDSVLLRVNFYKADSKQDFPGTNINQSGKNILFTVTQNTSKVILPLAEYNLYVRDDFVVSLELVKVFGDGKIVLILAASQDRYTHSYKKYASKDEWKILKNSAMAYQVKTTVFRENPTRSEVKRIKMNEERPITSGYIFNGMNPLPGAEIKNLSTGFDTVTNEKGHYQINAAKGDLLKISAVGMKPITIEILEKKFVNIALERS</sequence>
<name>A0A6P0UH58_9FLAO</name>
<dbReference type="AlphaFoldDB" id="A0A6P0UH58"/>
<dbReference type="Pfam" id="PF13715">
    <property type="entry name" value="CarbopepD_reg_2"/>
    <property type="match status" value="2"/>
</dbReference>
<evidence type="ECO:0000313" key="2">
    <source>
        <dbReference type="Proteomes" id="UP000468443"/>
    </source>
</evidence>
<dbReference type="EMBL" id="JAABOP010000003">
    <property type="protein sequence ID" value="NER11138.1"/>
    <property type="molecule type" value="Genomic_DNA"/>
</dbReference>
<dbReference type="Proteomes" id="UP000468443">
    <property type="component" value="Unassembled WGS sequence"/>
</dbReference>
<evidence type="ECO:0008006" key="3">
    <source>
        <dbReference type="Google" id="ProtNLM"/>
    </source>
</evidence>
<organism evidence="1 2">
    <name type="scientific">Muriicola jejuensis</name>
    <dbReference type="NCBI Taxonomy" id="504488"/>
    <lineage>
        <taxon>Bacteria</taxon>
        <taxon>Pseudomonadati</taxon>
        <taxon>Bacteroidota</taxon>
        <taxon>Flavobacteriia</taxon>
        <taxon>Flavobacteriales</taxon>
        <taxon>Flavobacteriaceae</taxon>
        <taxon>Muriicola</taxon>
    </lineage>
</organism>
<comment type="caution">
    <text evidence="1">The sequence shown here is derived from an EMBL/GenBank/DDBJ whole genome shotgun (WGS) entry which is preliminary data.</text>
</comment>
<gene>
    <name evidence="1" type="ORF">GWK09_11460</name>
</gene>
<evidence type="ECO:0000313" key="1">
    <source>
        <dbReference type="EMBL" id="NER11138.1"/>
    </source>
</evidence>
<dbReference type="RefSeq" id="WP_163693562.1">
    <property type="nucleotide sequence ID" value="NZ_FXTW01000004.1"/>
</dbReference>
<accession>A0A6P0UH58</accession>
<dbReference type="SUPFAM" id="SSF49464">
    <property type="entry name" value="Carboxypeptidase regulatory domain-like"/>
    <property type="match status" value="2"/>
</dbReference>
<protein>
    <recommendedName>
        <fullName evidence="3">Carboxypeptidase-like regulatory domain-containing protein</fullName>
    </recommendedName>
</protein>
<reference evidence="1 2" key="1">
    <citation type="submission" date="2020-01" db="EMBL/GenBank/DDBJ databases">
        <title>Muriicola jejuensis KCTC 22299.</title>
        <authorList>
            <person name="Wang G."/>
        </authorList>
    </citation>
    <scope>NUCLEOTIDE SEQUENCE [LARGE SCALE GENOMIC DNA]</scope>
    <source>
        <strain evidence="1 2">KCTC 22299</strain>
    </source>
</reference>
<dbReference type="InterPro" id="IPR008969">
    <property type="entry name" value="CarboxyPept-like_regulatory"/>
</dbReference>
<keyword evidence="2" id="KW-1185">Reference proteome</keyword>